<protein>
    <submittedName>
        <fullName evidence="1">Uncharacterized protein</fullName>
    </submittedName>
</protein>
<sequence>MQGRIIRGTTLIYYFQHQSINRLGNNASVAHQSTCKAFADEFMGDLINKASYRFAPDTGSLKLYAYL</sequence>
<dbReference type="STRING" id="626940.BHW43_01560"/>
<dbReference type="EMBL" id="MNTG01000001">
    <property type="protein sequence ID" value="OLA39597.1"/>
    <property type="molecule type" value="Genomic_DNA"/>
</dbReference>
<accession>A0A1Q6RB40</accession>
<dbReference type="AlphaFoldDB" id="A0A1Q6RB40"/>
<dbReference type="Proteomes" id="UP000186777">
    <property type="component" value="Unassembled WGS sequence"/>
</dbReference>
<reference evidence="1 2" key="1">
    <citation type="journal article" date="2016" name="Nat. Biotechnol.">
        <title>Measurement of bacterial replication rates in microbial communities.</title>
        <authorList>
            <person name="Brown C.T."/>
            <person name="Olm M.R."/>
            <person name="Thomas B.C."/>
            <person name="Banfield J.F."/>
        </authorList>
    </citation>
    <scope>NUCLEOTIDE SEQUENCE [LARGE SCALE GENOMIC DNA]</scope>
    <source>
        <strain evidence="1">46_33</strain>
    </source>
</reference>
<name>A0A1Q6RB40_9FIRM</name>
<evidence type="ECO:0000313" key="2">
    <source>
        <dbReference type="Proteomes" id="UP000186777"/>
    </source>
</evidence>
<proteinExistence type="predicted"/>
<comment type="caution">
    <text evidence="1">The sequence shown here is derived from an EMBL/GenBank/DDBJ whole genome shotgun (WGS) entry which is preliminary data.</text>
</comment>
<organism evidence="1 2">
    <name type="scientific">Phascolarctobacterium succinatutens</name>
    <dbReference type="NCBI Taxonomy" id="626940"/>
    <lineage>
        <taxon>Bacteria</taxon>
        <taxon>Bacillati</taxon>
        <taxon>Bacillota</taxon>
        <taxon>Negativicutes</taxon>
        <taxon>Acidaminococcales</taxon>
        <taxon>Acidaminococcaceae</taxon>
        <taxon>Phascolarctobacterium</taxon>
    </lineage>
</organism>
<evidence type="ECO:0000313" key="1">
    <source>
        <dbReference type="EMBL" id="OLA39597.1"/>
    </source>
</evidence>
<gene>
    <name evidence="1" type="ORF">BHW43_01560</name>
</gene>